<evidence type="ECO:0000259" key="1">
    <source>
        <dbReference type="PROSITE" id="PS50878"/>
    </source>
</evidence>
<sequence length="349" mass="39747">MRHEKPVIAMPKAPIFIGGGGGGGGQEDPGSNRLASLILIPGKVMEQIILESISKHMKDKKIYEGKIMPDQPDVYLDFSKTFNTVSYNLLIDKLMKYRLDKCMLRWTENWLNCRAQRVRPVTSGVPKVSILGPKLFNMLINDLGDGVERTFSKFGEDTKLGGVVDMPEGHAVIQRDLDRLEKWADRNLMKFSNDKYKVLHLGRNNPMHQYLLGADQLESSLAEKVLQRRPTASWAALGEALPADREVIFPIYSALVRPHLEYCVHFRAPQYNRDIVADGVSVHFTRDKGRGRGKHTVTDMDIWERVQRKATKMIEGLEHLSYEERLRQLGLFSLEKRMLKGILSMCTNV</sequence>
<feature type="domain" description="Reverse transcriptase" evidence="1">
    <location>
        <begin position="1"/>
        <end position="239"/>
    </location>
</feature>
<gene>
    <name evidence="2" type="ORF">QYF61_023325</name>
</gene>
<dbReference type="PANTHER" id="PTHR33332">
    <property type="entry name" value="REVERSE TRANSCRIPTASE DOMAIN-CONTAINING PROTEIN"/>
    <property type="match status" value="1"/>
</dbReference>
<comment type="caution">
    <text evidence="2">The sequence shown here is derived from an EMBL/GenBank/DDBJ whole genome shotgun (WGS) entry which is preliminary data.</text>
</comment>
<dbReference type="AlphaFoldDB" id="A0AAN7MKE4"/>
<accession>A0AAN7MKE4</accession>
<proteinExistence type="predicted"/>
<dbReference type="Proteomes" id="UP001333110">
    <property type="component" value="Unassembled WGS sequence"/>
</dbReference>
<dbReference type="InterPro" id="IPR000477">
    <property type="entry name" value="RT_dom"/>
</dbReference>
<dbReference type="Pfam" id="PF00078">
    <property type="entry name" value="RVT_1"/>
    <property type="match status" value="1"/>
</dbReference>
<name>A0AAN7MKE4_MYCAM</name>
<evidence type="ECO:0000313" key="2">
    <source>
        <dbReference type="EMBL" id="KAK4811273.1"/>
    </source>
</evidence>
<protein>
    <recommendedName>
        <fullName evidence="1">Reverse transcriptase domain-containing protein</fullName>
    </recommendedName>
</protein>
<keyword evidence="3" id="KW-1185">Reference proteome</keyword>
<reference evidence="2 3" key="1">
    <citation type="journal article" date="2023" name="J. Hered.">
        <title>Chromosome-level genome of the wood stork (Mycteria americana) provides insight into avian chromosome evolution.</title>
        <authorList>
            <person name="Flamio R. Jr."/>
            <person name="Ramstad K.M."/>
        </authorList>
    </citation>
    <scope>NUCLEOTIDE SEQUENCE [LARGE SCALE GENOMIC DNA]</scope>
    <source>
        <strain evidence="2">JAX WOST 10</strain>
    </source>
</reference>
<dbReference type="EMBL" id="JAUNZN010000018">
    <property type="protein sequence ID" value="KAK4811273.1"/>
    <property type="molecule type" value="Genomic_DNA"/>
</dbReference>
<organism evidence="2 3">
    <name type="scientific">Mycteria americana</name>
    <name type="common">Wood stork</name>
    <dbReference type="NCBI Taxonomy" id="33587"/>
    <lineage>
        <taxon>Eukaryota</taxon>
        <taxon>Metazoa</taxon>
        <taxon>Chordata</taxon>
        <taxon>Craniata</taxon>
        <taxon>Vertebrata</taxon>
        <taxon>Euteleostomi</taxon>
        <taxon>Archelosauria</taxon>
        <taxon>Archosauria</taxon>
        <taxon>Dinosauria</taxon>
        <taxon>Saurischia</taxon>
        <taxon>Theropoda</taxon>
        <taxon>Coelurosauria</taxon>
        <taxon>Aves</taxon>
        <taxon>Neognathae</taxon>
        <taxon>Neoaves</taxon>
        <taxon>Aequornithes</taxon>
        <taxon>Ciconiiformes</taxon>
        <taxon>Ciconiidae</taxon>
        <taxon>Mycteria</taxon>
    </lineage>
</organism>
<evidence type="ECO:0000313" key="3">
    <source>
        <dbReference type="Proteomes" id="UP001333110"/>
    </source>
</evidence>
<dbReference type="PROSITE" id="PS50878">
    <property type="entry name" value="RT_POL"/>
    <property type="match status" value="1"/>
</dbReference>